<reference evidence="3 4" key="1">
    <citation type="submission" date="2022-03" db="EMBL/GenBank/DDBJ databases">
        <title>Draft genome sequence of Furfurilactobacillus curtus JCM 31185.</title>
        <authorList>
            <person name="Suzuki S."/>
            <person name="Endo A."/>
            <person name="Kajikawa A."/>
        </authorList>
    </citation>
    <scope>NUCLEOTIDE SEQUENCE [LARGE SCALE GENOMIC DNA]</scope>
    <source>
        <strain evidence="3 4">JCM 31185</strain>
    </source>
</reference>
<accession>A0ABQ5JN59</accession>
<name>A0ABQ5JN59_9LACO</name>
<comment type="caution">
    <text evidence="3">The sequence shown here is derived from an EMBL/GenBank/DDBJ whole genome shotgun (WGS) entry which is preliminary data.</text>
</comment>
<dbReference type="InterPro" id="IPR005531">
    <property type="entry name" value="Asp23"/>
</dbReference>
<dbReference type="PANTHER" id="PTHR34297">
    <property type="entry name" value="HYPOTHETICAL CYTOSOLIC PROTEIN-RELATED"/>
    <property type="match status" value="1"/>
</dbReference>
<dbReference type="Pfam" id="PF03780">
    <property type="entry name" value="Asp23"/>
    <property type="match status" value="1"/>
</dbReference>
<evidence type="ECO:0000313" key="3">
    <source>
        <dbReference type="EMBL" id="GKT05635.1"/>
    </source>
</evidence>
<sequence>MAEAATKKQIVFDDDVLEKIAGKTAHEVDGVLSLSGGLMDNLSTQIRGDRPEHGVSADVNEDDQTVDLELDGTLEYGRDANDIFDKLSRKIIAAVRSMTGYKVTSIKLHVKDLLTPEEWQAQQKDDSSNDKKKD</sequence>
<dbReference type="EMBL" id="BQXO01000002">
    <property type="protein sequence ID" value="GKT05635.1"/>
    <property type="molecule type" value="Genomic_DNA"/>
</dbReference>
<dbReference type="RefSeq" id="WP_407883035.1">
    <property type="nucleotide sequence ID" value="NZ_BQXO01000002.1"/>
</dbReference>
<evidence type="ECO:0000313" key="4">
    <source>
        <dbReference type="Proteomes" id="UP001628078"/>
    </source>
</evidence>
<gene>
    <name evidence="3" type="primary">asp2</name>
    <name evidence="3" type="ORF">JCM31185_09230</name>
</gene>
<dbReference type="Proteomes" id="UP001628078">
    <property type="component" value="Unassembled WGS sequence"/>
</dbReference>
<keyword evidence="4" id="KW-1185">Reference proteome</keyword>
<organism evidence="3 4">
    <name type="scientific">Furfurilactobacillus curtus</name>
    <dbReference type="NCBI Taxonomy" id="1746200"/>
    <lineage>
        <taxon>Bacteria</taxon>
        <taxon>Bacillati</taxon>
        <taxon>Bacillota</taxon>
        <taxon>Bacilli</taxon>
        <taxon>Lactobacillales</taxon>
        <taxon>Lactobacillaceae</taxon>
        <taxon>Furfurilactobacillus</taxon>
    </lineage>
</organism>
<dbReference type="PANTHER" id="PTHR34297:SF3">
    <property type="entry name" value="ALKALINE SHOCK PROTEIN 23"/>
    <property type="match status" value="1"/>
</dbReference>
<proteinExistence type="inferred from homology"/>
<protein>
    <recommendedName>
        <fullName evidence="2">Stress response regulator gls24 homolog</fullName>
    </recommendedName>
</protein>
<evidence type="ECO:0000256" key="1">
    <source>
        <dbReference type="ARBA" id="ARBA00005721"/>
    </source>
</evidence>
<comment type="similarity">
    <text evidence="1">Belongs to the asp23 family.</text>
</comment>
<evidence type="ECO:0000256" key="2">
    <source>
        <dbReference type="ARBA" id="ARBA00039575"/>
    </source>
</evidence>